<reference evidence="7" key="1">
    <citation type="submission" date="2018-06" db="EMBL/GenBank/DDBJ databases">
        <authorList>
            <person name="Zhirakovskaya E."/>
        </authorList>
    </citation>
    <scope>NUCLEOTIDE SEQUENCE</scope>
</reference>
<evidence type="ECO:0000256" key="5">
    <source>
        <dbReference type="ARBA" id="ARBA00023163"/>
    </source>
</evidence>
<evidence type="ECO:0000313" key="7">
    <source>
        <dbReference type="EMBL" id="VAW46571.1"/>
    </source>
</evidence>
<gene>
    <name evidence="7" type="ORF">MNBD_GAMMA04-94</name>
</gene>
<evidence type="ECO:0000259" key="6">
    <source>
        <dbReference type="Pfam" id="PF01029"/>
    </source>
</evidence>
<dbReference type="GO" id="GO:0031564">
    <property type="term" value="P:transcription antitermination"/>
    <property type="evidence" value="ECO:0007669"/>
    <property type="project" value="UniProtKB-KW"/>
</dbReference>
<keyword evidence="3" id="KW-0694">RNA-binding</keyword>
<dbReference type="AlphaFoldDB" id="A0A3B0VUA1"/>
<dbReference type="GO" id="GO:0005829">
    <property type="term" value="C:cytosol"/>
    <property type="evidence" value="ECO:0007669"/>
    <property type="project" value="TreeGrafter"/>
</dbReference>
<dbReference type="InterPro" id="IPR006027">
    <property type="entry name" value="NusB_RsmB_TIM44"/>
</dbReference>
<dbReference type="InterPro" id="IPR035926">
    <property type="entry name" value="NusB-like_sf"/>
</dbReference>
<dbReference type="GO" id="GO:0003723">
    <property type="term" value="F:RNA binding"/>
    <property type="evidence" value="ECO:0007669"/>
    <property type="project" value="UniProtKB-KW"/>
</dbReference>
<protein>
    <submittedName>
        <fullName evidence="7">Transcription termination protein NusB</fullName>
    </submittedName>
</protein>
<proteinExistence type="inferred from homology"/>
<keyword evidence="5" id="KW-0804">Transcription</keyword>
<name>A0A3B0VUA1_9ZZZZ</name>
<accession>A0A3B0VUA1</accession>
<comment type="similarity">
    <text evidence="1">Belongs to the NusB family.</text>
</comment>
<dbReference type="EMBL" id="UOFB01000149">
    <property type="protein sequence ID" value="VAW46571.1"/>
    <property type="molecule type" value="Genomic_DNA"/>
</dbReference>
<evidence type="ECO:0000256" key="1">
    <source>
        <dbReference type="ARBA" id="ARBA00005952"/>
    </source>
</evidence>
<dbReference type="Gene3D" id="1.10.940.10">
    <property type="entry name" value="NusB-like"/>
    <property type="match status" value="1"/>
</dbReference>
<dbReference type="Pfam" id="PF01029">
    <property type="entry name" value="NusB"/>
    <property type="match status" value="1"/>
</dbReference>
<keyword evidence="4" id="KW-0805">Transcription regulation</keyword>
<evidence type="ECO:0000256" key="4">
    <source>
        <dbReference type="ARBA" id="ARBA00023015"/>
    </source>
</evidence>
<dbReference type="NCBIfam" id="TIGR01951">
    <property type="entry name" value="nusB"/>
    <property type="match status" value="1"/>
</dbReference>
<feature type="domain" description="NusB/RsmB/TIM44" evidence="6">
    <location>
        <begin position="27"/>
        <end position="151"/>
    </location>
</feature>
<dbReference type="InterPro" id="IPR011605">
    <property type="entry name" value="NusB_fam"/>
</dbReference>
<dbReference type="PANTHER" id="PTHR11078:SF3">
    <property type="entry name" value="ANTITERMINATION NUSB DOMAIN-CONTAINING PROTEIN"/>
    <property type="match status" value="1"/>
</dbReference>
<keyword evidence="2" id="KW-0889">Transcription antitermination</keyword>
<dbReference type="PANTHER" id="PTHR11078">
    <property type="entry name" value="N UTILIZATION SUBSTANCE PROTEIN B-RELATED"/>
    <property type="match status" value="1"/>
</dbReference>
<evidence type="ECO:0000256" key="2">
    <source>
        <dbReference type="ARBA" id="ARBA00022814"/>
    </source>
</evidence>
<organism evidence="7">
    <name type="scientific">hydrothermal vent metagenome</name>
    <dbReference type="NCBI Taxonomy" id="652676"/>
    <lineage>
        <taxon>unclassified sequences</taxon>
        <taxon>metagenomes</taxon>
        <taxon>ecological metagenomes</taxon>
    </lineage>
</organism>
<dbReference type="GO" id="GO:0006353">
    <property type="term" value="P:DNA-templated transcription termination"/>
    <property type="evidence" value="ECO:0007669"/>
    <property type="project" value="InterPro"/>
</dbReference>
<dbReference type="HAMAP" id="MF_00073">
    <property type="entry name" value="NusB"/>
    <property type="match status" value="1"/>
</dbReference>
<sequence length="161" mass="18639">MKTMSDIQPGQGEEIIEKEARVTPRTQSRRVALQALYVWEMTNEDTTVIIKNFNEDGLLVDLEFDLFKELLTDVSRQAVELDAVYAEYLDRSVMMIDPIERNIMRIGVYELKNKPEIPYKVIINESVELAKRFGAEEGHKFINGILDKVSKQLRSLEFQAK</sequence>
<dbReference type="SUPFAM" id="SSF48013">
    <property type="entry name" value="NusB-like"/>
    <property type="match status" value="1"/>
</dbReference>
<evidence type="ECO:0000256" key="3">
    <source>
        <dbReference type="ARBA" id="ARBA00022884"/>
    </source>
</evidence>